<feature type="signal peptide" evidence="2">
    <location>
        <begin position="1"/>
        <end position="21"/>
    </location>
</feature>
<dbReference type="PROSITE" id="PS51257">
    <property type="entry name" value="PROKAR_LIPOPROTEIN"/>
    <property type="match status" value="1"/>
</dbReference>
<protein>
    <submittedName>
        <fullName evidence="6">Efflux transporter outer membrane subunit</fullName>
    </submittedName>
</protein>
<feature type="chain" id="PRO_5044514773" evidence="2">
    <location>
        <begin position="22"/>
        <end position="535"/>
    </location>
</feature>
<keyword evidence="2" id="KW-0472">Membrane</keyword>
<keyword evidence="2" id="KW-0449">Lipoprotein</keyword>
<feature type="coiled-coil region" evidence="3">
    <location>
        <begin position="70"/>
        <end position="97"/>
    </location>
</feature>
<evidence type="ECO:0000313" key="8">
    <source>
        <dbReference type="EMBL" id="WFN22249.1"/>
    </source>
</evidence>
<dbReference type="Gene3D" id="1.20.1600.10">
    <property type="entry name" value="Outer membrane efflux proteins (OEP)"/>
    <property type="match status" value="1"/>
</dbReference>
<accession>A0A250LJC0</accession>
<reference evidence="5" key="2">
    <citation type="journal article" date="2017" name="Genome Announc.">
        <title>High-Quality Draft Genome Sequence of Burkholderia contaminans CH-1, a Gram-Negative Bacterium That Metabolizes 2-Azahypoxanthine, a Plant Growth-Regulating Compound.</title>
        <authorList>
            <person name="Choi J.-H."/>
            <person name="Sugiura H."/>
            <person name="Moriuchi R."/>
            <person name="Kawagishi H."/>
            <person name="Dohra H."/>
        </authorList>
    </citation>
    <scope>NUCLEOTIDE SEQUENCE</scope>
    <source>
        <strain evidence="5">CH-1</strain>
    </source>
</reference>
<dbReference type="RefSeq" id="WP_082139475.1">
    <property type="nucleotide sequence ID" value="NZ_AP018359.1"/>
</dbReference>
<reference evidence="6" key="3">
    <citation type="submission" date="2021-01" db="EMBL/GenBank/DDBJ databases">
        <title>Outbreak of Burkholderia contaminns endophthalmitis traced to a clinical ventilation system.</title>
        <authorList>
            <person name="Lipuma J."/>
            <person name="Spilker T."/>
            <person name="Kratholm J."/>
        </authorList>
    </citation>
    <scope>NUCLEOTIDE SEQUENCE</scope>
    <source>
        <strain evidence="6">HI4954</strain>
    </source>
</reference>
<dbReference type="EMBL" id="AP018359">
    <property type="protein sequence ID" value="BBA44672.1"/>
    <property type="molecule type" value="Genomic_DNA"/>
</dbReference>
<evidence type="ECO:0000313" key="9">
    <source>
        <dbReference type="Proteomes" id="UP000664048"/>
    </source>
</evidence>
<gene>
    <name evidence="5" type="ORF">BCCH1_71760</name>
    <name evidence="7" type="ORF">J4M89_16645</name>
    <name evidence="6" type="ORF">JIN94_15105</name>
    <name evidence="8" type="ORF">LXE91_36770</name>
</gene>
<dbReference type="AlphaFoldDB" id="A0A250LJC0"/>
<dbReference type="PANTHER" id="PTHR30203:SF25">
    <property type="entry name" value="OUTER MEMBRANE PROTEIN-RELATED"/>
    <property type="match status" value="1"/>
</dbReference>
<evidence type="ECO:0000256" key="4">
    <source>
        <dbReference type="SAM" id="MobiDB-lite"/>
    </source>
</evidence>
<organism evidence="5">
    <name type="scientific">Burkholderia contaminans</name>
    <dbReference type="NCBI Taxonomy" id="488447"/>
    <lineage>
        <taxon>Bacteria</taxon>
        <taxon>Pseudomonadati</taxon>
        <taxon>Pseudomonadota</taxon>
        <taxon>Betaproteobacteria</taxon>
        <taxon>Burkholderiales</taxon>
        <taxon>Burkholderiaceae</taxon>
        <taxon>Burkholderia</taxon>
        <taxon>Burkholderia cepacia complex</taxon>
    </lineage>
</organism>
<name>A0A250LJC0_9BURK</name>
<keyword evidence="3" id="KW-0175">Coiled coil</keyword>
<reference evidence="7 9" key="4">
    <citation type="submission" date="2021-03" db="EMBL/GenBank/DDBJ databases">
        <title>Clinical course, treatment and visual outcome of an outbreak of Burkholderia contaminans endophthalmitis following cataract surgery.</title>
        <authorList>
            <person name="Lind C."/>
            <person name="Olsen K."/>
            <person name="Angelsen N.K."/>
            <person name="Krefting E.A."/>
            <person name="Fossen K."/>
            <person name="Gravningen K."/>
            <person name="Depoorter E."/>
            <person name="Vandamme P."/>
            <person name="Bertelsen G."/>
        </authorList>
    </citation>
    <scope>NUCLEOTIDE SEQUENCE [LARGE SCALE GENOMIC DNA]</scope>
    <source>
        <strain evidence="7 9">51242556</strain>
    </source>
</reference>
<dbReference type="Proteomes" id="UP000664048">
    <property type="component" value="Unassembled WGS sequence"/>
</dbReference>
<proteinExistence type="inferred from homology"/>
<dbReference type="InterPro" id="IPR003423">
    <property type="entry name" value="OMP_efflux"/>
</dbReference>
<sequence length="535" mass="56919">MNPIRILRAATLALIAGAALTACTMGPNFEAPASTVPPVFARTQTLQAPSQPVDAAFDADWWTLFDDPVLNTLEQRLADANLDVAAASARLRQSRAERRVAGAAELPTLAAAGSYDRERGSENGILSLLGVTPSAAPTQSASGDTPFGVAAAPGSSGSPAYNLYQAGFDASWELDLWGRVRRGVEAADALTQASYEARNAVLLSARAELARDYLELRDAQAQLRIARQNLAIARDLEKLVRIRRKDGVTTDLDVANAAAQVASIESRLPMLESRRATRANAIGVLLAQPPGALDPILDAPHAVPGLPASVPIGLPSELAQRRPDIRQAEAQLHAATAAIGVAQADFYPRITLNGSAGFQSLQLSSLASWASGQFVVGPSISLPIFEGGRLTGMLNLRRAQQQEAAIVYQRTVLEAWREVDDALVVYHAKQQRHDRLVAIVTLNQRALAIAQQQYRSGAADYLDVLNAQRQLFDAQGQQETSEAEAAMHLVTLCKALGGGWETRFGPAANTGRADTTMLPAHGTIAQTGSRKGEAD</sequence>
<dbReference type="SUPFAM" id="SSF56954">
    <property type="entry name" value="Outer membrane efflux proteins (OEP)"/>
    <property type="match status" value="1"/>
</dbReference>
<comment type="similarity">
    <text evidence="1 2">Belongs to the outer membrane factor (OMF) (TC 1.B.17) family.</text>
</comment>
<evidence type="ECO:0000313" key="10">
    <source>
        <dbReference type="Proteomes" id="UP001220209"/>
    </source>
</evidence>
<dbReference type="EMBL" id="JAGEMX010000005">
    <property type="protein sequence ID" value="MBO1831002.1"/>
    <property type="molecule type" value="Genomic_DNA"/>
</dbReference>
<dbReference type="PANTHER" id="PTHR30203">
    <property type="entry name" value="OUTER MEMBRANE CATION EFFLUX PROTEIN"/>
    <property type="match status" value="1"/>
</dbReference>
<dbReference type="Proteomes" id="UP000611459">
    <property type="component" value="Unassembled WGS sequence"/>
</dbReference>
<dbReference type="NCBIfam" id="TIGR01845">
    <property type="entry name" value="outer_NodT"/>
    <property type="match status" value="1"/>
</dbReference>
<reference evidence="8 10" key="5">
    <citation type="submission" date="2021-12" db="EMBL/GenBank/DDBJ databases">
        <title>Genomic and phenotypic characterization of three Burkholderia contaminans isolates recovered from different sources.</title>
        <authorList>
            <person name="Lopez De Volder A."/>
            <person name="Fan Y."/>
            <person name="Nunvar J."/>
            <person name="Herrera T."/>
            <person name="Timp W."/>
            <person name="Degrossi J."/>
        </authorList>
    </citation>
    <scope>NUCLEOTIDE SEQUENCE [LARGE SCALE GENOMIC DNA]</scope>
    <source>
        <strain evidence="8 10">LMG 23361</strain>
    </source>
</reference>
<comment type="subcellular location">
    <subcellularLocation>
        <location evidence="2">Cell membrane</location>
        <topology evidence="2">Lipid-anchor</topology>
    </subcellularLocation>
</comment>
<evidence type="ECO:0000256" key="2">
    <source>
        <dbReference type="RuleBase" id="RU362097"/>
    </source>
</evidence>
<keyword evidence="2" id="KW-0812">Transmembrane</keyword>
<evidence type="ECO:0000313" key="6">
    <source>
        <dbReference type="EMBL" id="MBK1931214.1"/>
    </source>
</evidence>
<dbReference type="Gene3D" id="2.20.200.10">
    <property type="entry name" value="Outer membrane efflux proteins (OEP)"/>
    <property type="match status" value="1"/>
</dbReference>
<keyword evidence="9" id="KW-1185">Reference proteome</keyword>
<dbReference type="EMBL" id="CP090642">
    <property type="protein sequence ID" value="WFN22249.1"/>
    <property type="molecule type" value="Genomic_DNA"/>
</dbReference>
<dbReference type="Pfam" id="PF02321">
    <property type="entry name" value="OEP"/>
    <property type="match status" value="2"/>
</dbReference>
<dbReference type="EMBL" id="JAENIB010000005">
    <property type="protein sequence ID" value="MBK1931214.1"/>
    <property type="molecule type" value="Genomic_DNA"/>
</dbReference>
<dbReference type="InterPro" id="IPR010131">
    <property type="entry name" value="MdtP/NodT-like"/>
</dbReference>
<reference evidence="5" key="1">
    <citation type="journal article" date="2016" name="Biosci. Biotechnol. Biochem.">
        <title>Bioconversion of AHX to AOH by resting cells of Burkholderia contaminans CH-1.</title>
        <authorList>
            <person name="Choi J.H."/>
            <person name="Kikuchi A."/>
            <person name="Pumkaeo P."/>
            <person name="Hirai H."/>
            <person name="Tokuyama S."/>
            <person name="Kawagishi H."/>
        </authorList>
    </citation>
    <scope>NUCLEOTIDE SEQUENCE</scope>
    <source>
        <strain evidence="5">CH-1</strain>
    </source>
</reference>
<dbReference type="GO" id="GO:0015562">
    <property type="term" value="F:efflux transmembrane transporter activity"/>
    <property type="evidence" value="ECO:0007669"/>
    <property type="project" value="InterPro"/>
</dbReference>
<keyword evidence="2" id="KW-0732">Signal</keyword>
<evidence type="ECO:0000256" key="3">
    <source>
        <dbReference type="SAM" id="Coils"/>
    </source>
</evidence>
<dbReference type="OrthoDB" id="9770517at2"/>
<feature type="region of interest" description="Disordered" evidence="4">
    <location>
        <begin position="510"/>
        <end position="535"/>
    </location>
</feature>
<dbReference type="GO" id="GO:0005886">
    <property type="term" value="C:plasma membrane"/>
    <property type="evidence" value="ECO:0007669"/>
    <property type="project" value="UniProtKB-SubCell"/>
</dbReference>
<evidence type="ECO:0000313" key="5">
    <source>
        <dbReference type="EMBL" id="BBA44672.1"/>
    </source>
</evidence>
<dbReference type="Proteomes" id="UP001220209">
    <property type="component" value="Chromosome 3"/>
</dbReference>
<evidence type="ECO:0000313" key="7">
    <source>
        <dbReference type="EMBL" id="MBO1831002.1"/>
    </source>
</evidence>
<evidence type="ECO:0000256" key="1">
    <source>
        <dbReference type="ARBA" id="ARBA00007613"/>
    </source>
</evidence>
<dbReference type="GeneID" id="93194684"/>
<keyword evidence="2" id="KW-0564">Palmitate</keyword>
<keyword evidence="2" id="KW-1134">Transmembrane beta strand</keyword>